<dbReference type="Gene3D" id="3.90.640.20">
    <property type="entry name" value="Heat-shock cognate protein, ATPase"/>
    <property type="match status" value="1"/>
</dbReference>
<evidence type="ECO:0000313" key="2">
    <source>
        <dbReference type="EMBL" id="PPU04023.1"/>
    </source>
</evidence>
<feature type="domain" description="Deacetylase PdaC" evidence="1">
    <location>
        <begin position="66"/>
        <end position="147"/>
    </location>
</feature>
<dbReference type="AlphaFoldDB" id="A0A2S7A763"/>
<gene>
    <name evidence="2" type="ORF">XarbCFBP7409_02490</name>
</gene>
<evidence type="ECO:0000313" key="3">
    <source>
        <dbReference type="Proteomes" id="UP000238049"/>
    </source>
</evidence>
<dbReference type="InterPro" id="IPR025303">
    <property type="entry name" value="PdaC"/>
</dbReference>
<proteinExistence type="predicted"/>
<dbReference type="Pfam" id="PF13739">
    <property type="entry name" value="PdaC"/>
    <property type="match status" value="1"/>
</dbReference>
<name>A0A2S7A763_9XANT</name>
<comment type="caution">
    <text evidence="2">The sequence shown here is derived from an EMBL/GenBank/DDBJ whole genome shotgun (WGS) entry which is preliminary data.</text>
</comment>
<accession>A0A2S7A763</accession>
<protein>
    <recommendedName>
        <fullName evidence="1">Deacetylase PdaC domain-containing protein</fullName>
    </recommendedName>
</protein>
<dbReference type="Gene3D" id="3.30.565.40">
    <property type="entry name" value="Fervidobacterium nodosum Rt17-B1 like"/>
    <property type="match status" value="1"/>
</dbReference>
<dbReference type="Proteomes" id="UP000238049">
    <property type="component" value="Unassembled WGS sequence"/>
</dbReference>
<dbReference type="InterPro" id="IPR037126">
    <property type="entry name" value="PdaC/RsiV-like_sf"/>
</dbReference>
<evidence type="ECO:0000259" key="1">
    <source>
        <dbReference type="Pfam" id="PF13739"/>
    </source>
</evidence>
<dbReference type="PROSITE" id="PS51257">
    <property type="entry name" value="PROKAR_LIPOPROTEIN"/>
    <property type="match status" value="1"/>
</dbReference>
<organism evidence="2 3">
    <name type="scientific">Xanthomonas arboricola pv. guizotiae</name>
    <dbReference type="NCBI Taxonomy" id="487867"/>
    <lineage>
        <taxon>Bacteria</taxon>
        <taxon>Pseudomonadati</taxon>
        <taxon>Pseudomonadota</taxon>
        <taxon>Gammaproteobacteria</taxon>
        <taxon>Lysobacterales</taxon>
        <taxon>Lysobacteraceae</taxon>
        <taxon>Xanthomonas</taxon>
    </lineage>
</organism>
<sequence>MGMGRLSGVNAVRGLLMLAVLAGCTQREPTTAESAQPAADATAAVAPPAEPVLVQSGPLEDVIEQAPTYMVGISYPRGLDAFPELSALIRSYAQAARAELMEAVSGLGNDKPAAPYELSLAFETVLQTPDLIVVSADGSRYTGGAHGEPLVARFVWLVKERRQLTAQALIPDPAGWERIGREVAVQLHNAATQRVEAERVPVEEQAAQVASADRMIAEGTAAQVDNFAQFVPVLDPAGQITALRFVFPPYQVGPYSDGTQTAEVAASTVLASVAPEYVHLFAR</sequence>
<dbReference type="EMBL" id="MDSL01000003">
    <property type="protein sequence ID" value="PPU04023.1"/>
    <property type="molecule type" value="Genomic_DNA"/>
</dbReference>
<reference evidence="2 3" key="1">
    <citation type="submission" date="2016-08" db="EMBL/GenBank/DDBJ databases">
        <title>Evolution of the type three secretion system and type three effector repertoires in Xanthomonas.</title>
        <authorList>
            <person name="Merda D."/>
            <person name="Briand M."/>
            <person name="Bosis E."/>
            <person name="Rousseau C."/>
            <person name="Portier P."/>
            <person name="Jacques M.-A."/>
            <person name="Fischer-Le Saux M."/>
        </authorList>
    </citation>
    <scope>NUCLEOTIDE SEQUENCE [LARGE SCALE GENOMIC DNA]</scope>
    <source>
        <strain evidence="2 3">CFBP 7409</strain>
    </source>
</reference>